<dbReference type="AlphaFoldDB" id="A0A4V1M6Z8"/>
<dbReference type="EMBL" id="SDHW01000009">
    <property type="protein sequence ID" value="RXK57560.1"/>
    <property type="molecule type" value="Genomic_DNA"/>
</dbReference>
<dbReference type="Proteomes" id="UP000290204">
    <property type="component" value="Unassembled WGS sequence"/>
</dbReference>
<evidence type="ECO:0008006" key="3">
    <source>
        <dbReference type="Google" id="ProtNLM"/>
    </source>
</evidence>
<gene>
    <name evidence="1" type="ORF">ESA94_20390</name>
</gene>
<protein>
    <recommendedName>
        <fullName evidence="3">Terminase</fullName>
    </recommendedName>
</protein>
<dbReference type="RefSeq" id="WP_129132812.1">
    <property type="nucleotide sequence ID" value="NZ_SDHW01000009.1"/>
</dbReference>
<name>A0A4V1M6Z8_9BACT</name>
<accession>A0A4V1M6Z8</accession>
<evidence type="ECO:0000313" key="2">
    <source>
        <dbReference type="Proteomes" id="UP000290204"/>
    </source>
</evidence>
<organism evidence="1 2">
    <name type="scientific">Lacibacter luteus</name>
    <dbReference type="NCBI Taxonomy" id="2508719"/>
    <lineage>
        <taxon>Bacteria</taxon>
        <taxon>Pseudomonadati</taxon>
        <taxon>Bacteroidota</taxon>
        <taxon>Chitinophagia</taxon>
        <taxon>Chitinophagales</taxon>
        <taxon>Chitinophagaceae</taxon>
        <taxon>Lacibacter</taxon>
    </lineage>
</organism>
<keyword evidence="2" id="KW-1185">Reference proteome</keyword>
<dbReference type="OrthoDB" id="1327410at2"/>
<comment type="caution">
    <text evidence="1">The sequence shown here is derived from an EMBL/GenBank/DDBJ whole genome shotgun (WGS) entry which is preliminary data.</text>
</comment>
<proteinExistence type="predicted"/>
<evidence type="ECO:0000313" key="1">
    <source>
        <dbReference type="EMBL" id="RXK57560.1"/>
    </source>
</evidence>
<sequence length="524" mass="61126">MSIKLVLANKTDRQALEDWEEFLQSIRDSTPVDINETEEEKQKRIKWLEKPGNEEEWFAYYFPQYCFCKPALFHKKSTKAFLNAKRIYHARAWARGLSKSTRRMFEIFYQMFVLKIRVNKLLISKTEDNAIRLLAPYRGNLETNQRIINDYGPQKRSGKWKEDEFVTKSKCVFRAVGVEQNPRGARLDELRVTHVGFDDADDDEVCRNEERLEARWKWIERAVIPTIDISADYWIYFDNNIIAEDCLALRAQEKATVKEVVNIRDDFGKSTWPEKNSEQDIDDILNSISWESGQQEYFNNPMSQGKTFKEMKWGKCPPLKKLQFVVAYADPATSNKDKPTVKSGAKNSAKSLTLIGALNNTYYVYKAWLDNTSNANFIEWFYLAKDYVGIQTTAFFVIENNKLQDPFYEQVFLPLFASKAKELNKLLVPITPDTREKPDKWVRIEAALEPVVRQGRFILNIDEKDDPHMKRLEKQFLNAKPTSKNLDGPDCCEGGKYIIDQKLIFMNHGADVEAVFIEKSSKHW</sequence>
<reference evidence="1 2" key="1">
    <citation type="submission" date="2019-01" db="EMBL/GenBank/DDBJ databases">
        <title>Lacibacter sp. strain TTM-7.</title>
        <authorList>
            <person name="Chen W.-M."/>
        </authorList>
    </citation>
    <scope>NUCLEOTIDE SEQUENCE [LARGE SCALE GENOMIC DNA]</scope>
    <source>
        <strain evidence="1 2">TTM-7</strain>
    </source>
</reference>